<evidence type="ECO:0000313" key="8">
    <source>
        <dbReference type="EMBL" id="CAF1939603.1"/>
    </source>
</evidence>
<evidence type="ECO:0000313" key="10">
    <source>
        <dbReference type="Proteomes" id="UP000028999"/>
    </source>
</evidence>
<gene>
    <name evidence="9" type="primary">BnaC05g47080D</name>
    <name evidence="8" type="ORF">DARMORV10_C05P62550.1</name>
    <name evidence="9" type="ORF">GSBRNA2T00073872001</name>
</gene>
<dbReference type="GO" id="GO:0005576">
    <property type="term" value="C:extracellular region"/>
    <property type="evidence" value="ECO:0007669"/>
    <property type="project" value="UniProtKB-SubCell"/>
</dbReference>
<dbReference type="Proteomes" id="UP000028999">
    <property type="component" value="Unassembled WGS sequence"/>
</dbReference>
<evidence type="ECO:0000256" key="6">
    <source>
        <dbReference type="ARBA" id="ARBA00023157"/>
    </source>
</evidence>
<dbReference type="PANTHER" id="PTHR34270:SF3">
    <property type="entry name" value="PROTEIN RALF-LIKE 16-RELATED"/>
    <property type="match status" value="1"/>
</dbReference>
<dbReference type="GO" id="GO:0005179">
    <property type="term" value="F:hormone activity"/>
    <property type="evidence" value="ECO:0007669"/>
    <property type="project" value="UniProtKB-KW"/>
</dbReference>
<dbReference type="EMBL" id="LK032510">
    <property type="protein sequence ID" value="CDY41896.1"/>
    <property type="molecule type" value="Genomic_DNA"/>
</dbReference>
<dbReference type="AlphaFoldDB" id="A0A078HVY4"/>
<evidence type="ECO:0000256" key="7">
    <source>
        <dbReference type="ARBA" id="ARBA00037228"/>
    </source>
</evidence>
<name>A0A078HVY4_BRANA</name>
<evidence type="ECO:0000313" key="9">
    <source>
        <dbReference type="EMBL" id="CDY41896.1"/>
    </source>
</evidence>
<evidence type="ECO:0000256" key="3">
    <source>
        <dbReference type="ARBA" id="ARBA00022525"/>
    </source>
</evidence>
<dbReference type="Pfam" id="PF05498">
    <property type="entry name" value="RALF"/>
    <property type="match status" value="1"/>
</dbReference>
<comment type="subcellular location">
    <subcellularLocation>
        <location evidence="1">Secreted</location>
    </subcellularLocation>
</comment>
<protein>
    <submittedName>
        <fullName evidence="8">(rape) hypothetical protein</fullName>
    </submittedName>
    <submittedName>
        <fullName evidence="9">BnaC05g47080D protein</fullName>
    </submittedName>
</protein>
<keyword evidence="10" id="KW-1185">Reference proteome</keyword>
<dbReference type="PROSITE" id="PS51257">
    <property type="entry name" value="PROKAR_LIPOPROTEIN"/>
    <property type="match status" value="1"/>
</dbReference>
<evidence type="ECO:0000256" key="4">
    <source>
        <dbReference type="ARBA" id="ARBA00022702"/>
    </source>
</evidence>
<evidence type="ECO:0000256" key="2">
    <source>
        <dbReference type="ARBA" id="ARBA00009178"/>
    </source>
</evidence>
<dbReference type="GO" id="GO:0040008">
    <property type="term" value="P:regulation of growth"/>
    <property type="evidence" value="ECO:0007669"/>
    <property type="project" value="UniProtKB-ARBA"/>
</dbReference>
<keyword evidence="4" id="KW-0372">Hormone</keyword>
<proteinExistence type="inferred from homology"/>
<comment type="function">
    <text evidence="7">Cell signaling peptide that may regulate plant stress, growth, and development. Mediates a rapid alkalinization of extracellular space by mediating a transient increase in the cytoplasmic Ca(2+) concentration leading to a calcium-dependent signaling events through a cell surface receptor and a concomitant activation of some intracellular mitogen-activated protein kinases.</text>
</comment>
<dbReference type="PaxDb" id="3708-A0A078HVY4"/>
<comment type="similarity">
    <text evidence="2">Belongs to the plant rapid alkalinization factor (RALF) family.</text>
</comment>
<dbReference type="Gramene" id="CDY41896">
    <property type="protein sequence ID" value="CDY41896"/>
    <property type="gene ID" value="GSBRNA2T00073872001"/>
</dbReference>
<keyword evidence="5" id="KW-0732">Signal</keyword>
<dbReference type="OMA" id="CKRVPPQ"/>
<sequence length="95" mass="10158">MSNLKGTNRVMVVAILIAACVFMNSNIAAGKFIGYPPISSGDRPPGCSPGTCTPPQPVNPYKPGCPIGSRCKRVPPQAPTINIYLYTCLPLMKMY</sequence>
<reference evidence="9" key="2">
    <citation type="submission" date="2014-06" db="EMBL/GenBank/DDBJ databases">
        <authorList>
            <person name="Genoscope - CEA"/>
        </authorList>
    </citation>
    <scope>NUCLEOTIDE SEQUENCE</scope>
</reference>
<accession>A0A078HVY4</accession>
<evidence type="ECO:0000256" key="5">
    <source>
        <dbReference type="ARBA" id="ARBA00022729"/>
    </source>
</evidence>
<keyword evidence="6" id="KW-1015">Disulfide bond</keyword>
<dbReference type="Proteomes" id="UP001295469">
    <property type="component" value="Chromosome C05"/>
</dbReference>
<reference evidence="8" key="3">
    <citation type="submission" date="2021-01" db="EMBL/GenBank/DDBJ databases">
        <authorList>
            <consortium name="Genoscope - CEA"/>
            <person name="William W."/>
        </authorList>
    </citation>
    <scope>NUCLEOTIDE SEQUENCE</scope>
</reference>
<dbReference type="PANTHER" id="PTHR34270">
    <property type="entry name" value="PROTEIN RALF-LIKE 15-RELATED"/>
    <property type="match status" value="1"/>
</dbReference>
<evidence type="ECO:0000256" key="1">
    <source>
        <dbReference type="ARBA" id="ARBA00004613"/>
    </source>
</evidence>
<organism evidence="9 10">
    <name type="scientific">Brassica napus</name>
    <name type="common">Rape</name>
    <dbReference type="NCBI Taxonomy" id="3708"/>
    <lineage>
        <taxon>Eukaryota</taxon>
        <taxon>Viridiplantae</taxon>
        <taxon>Streptophyta</taxon>
        <taxon>Embryophyta</taxon>
        <taxon>Tracheophyta</taxon>
        <taxon>Spermatophyta</taxon>
        <taxon>Magnoliopsida</taxon>
        <taxon>eudicotyledons</taxon>
        <taxon>Gunneridae</taxon>
        <taxon>Pentapetalae</taxon>
        <taxon>rosids</taxon>
        <taxon>malvids</taxon>
        <taxon>Brassicales</taxon>
        <taxon>Brassicaceae</taxon>
        <taxon>Brassiceae</taxon>
        <taxon>Brassica</taxon>
    </lineage>
</organism>
<dbReference type="InterPro" id="IPR008801">
    <property type="entry name" value="RALF"/>
</dbReference>
<reference evidence="9 10" key="1">
    <citation type="journal article" date="2014" name="Science">
        <title>Plant genetics. Early allopolyploid evolution in the post-Neolithic Brassica napus oilseed genome.</title>
        <authorList>
            <person name="Chalhoub B."/>
            <person name="Denoeud F."/>
            <person name="Liu S."/>
            <person name="Parkin I.A."/>
            <person name="Tang H."/>
            <person name="Wang X."/>
            <person name="Chiquet J."/>
            <person name="Belcram H."/>
            <person name="Tong C."/>
            <person name="Samans B."/>
            <person name="Correa M."/>
            <person name="Da Silva C."/>
            <person name="Just J."/>
            <person name="Falentin C."/>
            <person name="Koh C.S."/>
            <person name="Le Clainche I."/>
            <person name="Bernard M."/>
            <person name="Bento P."/>
            <person name="Noel B."/>
            <person name="Labadie K."/>
            <person name="Alberti A."/>
            <person name="Charles M."/>
            <person name="Arnaud D."/>
            <person name="Guo H."/>
            <person name="Daviaud C."/>
            <person name="Alamery S."/>
            <person name="Jabbari K."/>
            <person name="Zhao M."/>
            <person name="Edger P.P."/>
            <person name="Chelaifa H."/>
            <person name="Tack D."/>
            <person name="Lassalle G."/>
            <person name="Mestiri I."/>
            <person name="Schnel N."/>
            <person name="Le Paslier M.C."/>
            <person name="Fan G."/>
            <person name="Renault V."/>
            <person name="Bayer P.E."/>
            <person name="Golicz A.A."/>
            <person name="Manoli S."/>
            <person name="Lee T.H."/>
            <person name="Thi V.H."/>
            <person name="Chalabi S."/>
            <person name="Hu Q."/>
            <person name="Fan C."/>
            <person name="Tollenaere R."/>
            <person name="Lu Y."/>
            <person name="Battail C."/>
            <person name="Shen J."/>
            <person name="Sidebottom C.H."/>
            <person name="Wang X."/>
            <person name="Canaguier A."/>
            <person name="Chauveau A."/>
            <person name="Berard A."/>
            <person name="Deniot G."/>
            <person name="Guan M."/>
            <person name="Liu Z."/>
            <person name="Sun F."/>
            <person name="Lim Y.P."/>
            <person name="Lyons E."/>
            <person name="Town C.D."/>
            <person name="Bancroft I."/>
            <person name="Wang X."/>
            <person name="Meng J."/>
            <person name="Ma J."/>
            <person name="Pires J.C."/>
            <person name="King G.J."/>
            <person name="Brunel D."/>
            <person name="Delourme R."/>
            <person name="Renard M."/>
            <person name="Aury J.M."/>
            <person name="Adams K.L."/>
            <person name="Batley J."/>
            <person name="Snowdon R.J."/>
            <person name="Tost J."/>
            <person name="Edwards D."/>
            <person name="Zhou Y."/>
            <person name="Hua W."/>
            <person name="Sharpe A.G."/>
            <person name="Paterson A.H."/>
            <person name="Guan C."/>
            <person name="Wincker P."/>
        </authorList>
    </citation>
    <scope>NUCLEOTIDE SEQUENCE [LARGE SCALE GENOMIC DNA]</scope>
    <source>
        <strain evidence="10">cv. Darmor-bzh</strain>
    </source>
</reference>
<dbReference type="EMBL" id="HG994369">
    <property type="protein sequence ID" value="CAF1939603.1"/>
    <property type="molecule type" value="Genomic_DNA"/>
</dbReference>
<keyword evidence="3" id="KW-0964">Secreted</keyword>